<dbReference type="PROSITE" id="PS50931">
    <property type="entry name" value="HTH_LYSR"/>
    <property type="match status" value="1"/>
</dbReference>
<dbReference type="EMBL" id="MLJW01000267">
    <property type="protein sequence ID" value="OIQ91170.1"/>
    <property type="molecule type" value="Genomic_DNA"/>
</dbReference>
<accession>A0A1J5R6Z1</accession>
<keyword evidence="3" id="KW-0238">DNA-binding</keyword>
<dbReference type="InterPro" id="IPR036390">
    <property type="entry name" value="WH_DNA-bd_sf"/>
</dbReference>
<dbReference type="PANTHER" id="PTHR30126">
    <property type="entry name" value="HTH-TYPE TRANSCRIPTIONAL REGULATOR"/>
    <property type="match status" value="1"/>
</dbReference>
<dbReference type="SUPFAM" id="SSF46785">
    <property type="entry name" value="Winged helix' DNA-binding domain"/>
    <property type="match status" value="1"/>
</dbReference>
<dbReference type="Gene3D" id="1.10.10.10">
    <property type="entry name" value="Winged helix-like DNA-binding domain superfamily/Winged helix DNA-binding domain"/>
    <property type="match status" value="1"/>
</dbReference>
<feature type="domain" description="HTH lysR-type" evidence="5">
    <location>
        <begin position="8"/>
        <end position="65"/>
    </location>
</feature>
<dbReference type="Pfam" id="PF00126">
    <property type="entry name" value="HTH_1"/>
    <property type="match status" value="1"/>
</dbReference>
<dbReference type="PANTHER" id="PTHR30126:SF4">
    <property type="entry name" value="LYSR FAMILY TRANSCRIPTIONAL REGULATOR"/>
    <property type="match status" value="1"/>
</dbReference>
<comment type="similarity">
    <text evidence="1">Belongs to the LysR transcriptional regulatory family.</text>
</comment>
<keyword evidence="4" id="KW-0804">Transcription</keyword>
<keyword evidence="2" id="KW-0805">Transcription regulation</keyword>
<comment type="caution">
    <text evidence="6">The sequence shown here is derived from an EMBL/GenBank/DDBJ whole genome shotgun (WGS) entry which is preliminary data.</text>
</comment>
<sequence length="313" mass="33620">MATPRTVLTPDALAMLQAIASTGSFAAAARASNLVPSALTYRVRQMEDALDVLLFDRGSRQARLTEAGAELLREGARLLADIDALANRVKRVATGWEPQFTIAVDSIINRVTVMELCEAFFRLEPPTRVKLRDETLSGTLEALTSGQADLALGVVTDASTAAGLRREPLGTVSFVFAVAPHHPLASLPEPLSDELIRRHRAVAVADSIQRGGGLTIGLLPSQDVFTVAGMPAKLDAQLRGLGAGFLPTCLAQPYIDAGRLVVKRVERAERQVHIGYAWLKSSKSSQGRALAWWLTQLQGPVTRAALLGERRSS</sequence>
<protein>
    <submittedName>
        <fullName evidence="6">Putative HTH-type transcriptional regulator YahB</fullName>
    </submittedName>
</protein>
<proteinExistence type="inferred from homology"/>
<evidence type="ECO:0000313" key="6">
    <source>
        <dbReference type="EMBL" id="OIQ91170.1"/>
    </source>
</evidence>
<dbReference type="GO" id="GO:0000976">
    <property type="term" value="F:transcription cis-regulatory region binding"/>
    <property type="evidence" value="ECO:0007669"/>
    <property type="project" value="TreeGrafter"/>
</dbReference>
<evidence type="ECO:0000259" key="5">
    <source>
        <dbReference type="PROSITE" id="PS50931"/>
    </source>
</evidence>
<dbReference type="Gene3D" id="3.40.190.290">
    <property type="match status" value="1"/>
</dbReference>
<dbReference type="Pfam" id="PF03466">
    <property type="entry name" value="LysR_substrate"/>
    <property type="match status" value="1"/>
</dbReference>
<dbReference type="InterPro" id="IPR005119">
    <property type="entry name" value="LysR_subst-bd"/>
</dbReference>
<dbReference type="InterPro" id="IPR036388">
    <property type="entry name" value="WH-like_DNA-bd_sf"/>
</dbReference>
<reference evidence="6" key="1">
    <citation type="submission" date="2016-10" db="EMBL/GenBank/DDBJ databases">
        <title>Sequence of Gallionella enrichment culture.</title>
        <authorList>
            <person name="Poehlein A."/>
            <person name="Muehling M."/>
            <person name="Daniel R."/>
        </authorList>
    </citation>
    <scope>NUCLEOTIDE SEQUENCE</scope>
</reference>
<dbReference type="AlphaFoldDB" id="A0A1J5R6Z1"/>
<evidence type="ECO:0000256" key="1">
    <source>
        <dbReference type="ARBA" id="ARBA00009437"/>
    </source>
</evidence>
<evidence type="ECO:0000256" key="4">
    <source>
        <dbReference type="ARBA" id="ARBA00023163"/>
    </source>
</evidence>
<dbReference type="InterPro" id="IPR000847">
    <property type="entry name" value="LysR_HTH_N"/>
</dbReference>
<name>A0A1J5R6Z1_9ZZZZ</name>
<gene>
    <name evidence="6" type="primary">yahB_1</name>
    <name evidence="6" type="ORF">GALL_269000</name>
</gene>
<evidence type="ECO:0000256" key="2">
    <source>
        <dbReference type="ARBA" id="ARBA00023015"/>
    </source>
</evidence>
<dbReference type="GO" id="GO:0003700">
    <property type="term" value="F:DNA-binding transcription factor activity"/>
    <property type="evidence" value="ECO:0007669"/>
    <property type="project" value="InterPro"/>
</dbReference>
<dbReference type="SUPFAM" id="SSF53850">
    <property type="entry name" value="Periplasmic binding protein-like II"/>
    <property type="match status" value="1"/>
</dbReference>
<evidence type="ECO:0000256" key="3">
    <source>
        <dbReference type="ARBA" id="ARBA00023125"/>
    </source>
</evidence>
<organism evidence="6">
    <name type="scientific">mine drainage metagenome</name>
    <dbReference type="NCBI Taxonomy" id="410659"/>
    <lineage>
        <taxon>unclassified sequences</taxon>
        <taxon>metagenomes</taxon>
        <taxon>ecological metagenomes</taxon>
    </lineage>
</organism>